<organism evidence="1">
    <name type="scientific">Physcomitrium patens</name>
    <name type="common">Spreading-leaved earth moss</name>
    <name type="synonym">Physcomitrella patens</name>
    <dbReference type="NCBI Taxonomy" id="3218"/>
    <lineage>
        <taxon>Eukaryota</taxon>
        <taxon>Viridiplantae</taxon>
        <taxon>Streptophyta</taxon>
        <taxon>Embryophyta</taxon>
        <taxon>Bryophyta</taxon>
        <taxon>Bryophytina</taxon>
        <taxon>Bryopsida</taxon>
        <taxon>Funariidae</taxon>
        <taxon>Funariales</taxon>
        <taxon>Funariaceae</taxon>
        <taxon>Physcomitrium</taxon>
    </lineage>
</organism>
<reference evidence="2" key="3">
    <citation type="submission" date="2020-12" db="UniProtKB">
        <authorList>
            <consortium name="EnsemblPlants"/>
        </authorList>
    </citation>
    <scope>IDENTIFICATION</scope>
</reference>
<dbReference type="PaxDb" id="3218-PP1S9_31V6.1"/>
<keyword evidence="3" id="KW-1185">Reference proteome</keyword>
<dbReference type="EnsemblPlants" id="Pp3c20_4880V3.2">
    <property type="protein sequence ID" value="PAC:32948084.CDS.1"/>
    <property type="gene ID" value="Pp3c20_4880"/>
</dbReference>
<evidence type="ECO:0000313" key="1">
    <source>
        <dbReference type="EMBL" id="PNR32775.1"/>
    </source>
</evidence>
<dbReference type="Gramene" id="Pp3c20_4880V3.2">
    <property type="protein sequence ID" value="PAC:32948084.CDS.1"/>
    <property type="gene ID" value="Pp3c20_4880"/>
</dbReference>
<sequence>MFVRTLLLVDRLDKSKSSCTHHHTRLVLIATYRHYSIDLLCVFRAEHRASYQSVVHYVILPPIFRK</sequence>
<dbReference type="InParanoid" id="A0A2K1IU25"/>
<protein>
    <submittedName>
        <fullName evidence="1 2">Uncharacterized protein</fullName>
    </submittedName>
</protein>
<accession>A0A2K1IU25</accession>
<reference evidence="1 3" key="1">
    <citation type="journal article" date="2008" name="Science">
        <title>The Physcomitrella genome reveals evolutionary insights into the conquest of land by plants.</title>
        <authorList>
            <person name="Rensing S."/>
            <person name="Lang D."/>
            <person name="Zimmer A."/>
            <person name="Terry A."/>
            <person name="Salamov A."/>
            <person name="Shapiro H."/>
            <person name="Nishiyama T."/>
            <person name="Perroud P.-F."/>
            <person name="Lindquist E."/>
            <person name="Kamisugi Y."/>
            <person name="Tanahashi T."/>
            <person name="Sakakibara K."/>
            <person name="Fujita T."/>
            <person name="Oishi K."/>
            <person name="Shin-I T."/>
            <person name="Kuroki Y."/>
            <person name="Toyoda A."/>
            <person name="Suzuki Y."/>
            <person name="Hashimoto A."/>
            <person name="Yamaguchi K."/>
            <person name="Sugano A."/>
            <person name="Kohara Y."/>
            <person name="Fujiyama A."/>
            <person name="Anterola A."/>
            <person name="Aoki S."/>
            <person name="Ashton N."/>
            <person name="Barbazuk W.B."/>
            <person name="Barker E."/>
            <person name="Bennetzen J."/>
            <person name="Bezanilla M."/>
            <person name="Blankenship R."/>
            <person name="Cho S.H."/>
            <person name="Dutcher S."/>
            <person name="Estelle M."/>
            <person name="Fawcett J.A."/>
            <person name="Gundlach H."/>
            <person name="Hanada K."/>
            <person name="Heyl A."/>
            <person name="Hicks K.A."/>
            <person name="Hugh J."/>
            <person name="Lohr M."/>
            <person name="Mayer K."/>
            <person name="Melkozernov A."/>
            <person name="Murata T."/>
            <person name="Nelson D."/>
            <person name="Pils B."/>
            <person name="Prigge M."/>
            <person name="Reiss B."/>
            <person name="Renner T."/>
            <person name="Rombauts S."/>
            <person name="Rushton P."/>
            <person name="Sanderfoot A."/>
            <person name="Schween G."/>
            <person name="Shiu S.-H."/>
            <person name="Stueber K."/>
            <person name="Theodoulou F.L."/>
            <person name="Tu H."/>
            <person name="Van de Peer Y."/>
            <person name="Verrier P.J."/>
            <person name="Waters E."/>
            <person name="Wood A."/>
            <person name="Yang L."/>
            <person name="Cove D."/>
            <person name="Cuming A."/>
            <person name="Hasebe M."/>
            <person name="Lucas S."/>
            <person name="Mishler D.B."/>
            <person name="Reski R."/>
            <person name="Grigoriev I."/>
            <person name="Quatrano R.S."/>
            <person name="Boore J.L."/>
        </authorList>
    </citation>
    <scope>NUCLEOTIDE SEQUENCE [LARGE SCALE GENOMIC DNA]</scope>
    <source>
        <strain evidence="2 3">cv. Gransden 2004</strain>
    </source>
</reference>
<evidence type="ECO:0000313" key="3">
    <source>
        <dbReference type="Proteomes" id="UP000006727"/>
    </source>
</evidence>
<proteinExistence type="predicted"/>
<name>A0A2K1IU25_PHYPA</name>
<dbReference type="EMBL" id="ABEU02000020">
    <property type="protein sequence ID" value="PNR32775.1"/>
    <property type="molecule type" value="Genomic_DNA"/>
</dbReference>
<dbReference type="Proteomes" id="UP000006727">
    <property type="component" value="Chromosome 20"/>
</dbReference>
<dbReference type="Gramene" id="Pp3c20_4880V3.1">
    <property type="protein sequence ID" value="PAC:32948083.CDS.1"/>
    <property type="gene ID" value="Pp3c20_4880"/>
</dbReference>
<dbReference type="AlphaFoldDB" id="A0A2K1IU25"/>
<dbReference type="EnsemblPlants" id="Pp3c20_4880V3.1">
    <property type="protein sequence ID" value="PAC:32948083.CDS.1"/>
    <property type="gene ID" value="Pp3c20_4880"/>
</dbReference>
<reference evidence="1 3" key="2">
    <citation type="journal article" date="2018" name="Plant J.">
        <title>The Physcomitrella patens chromosome-scale assembly reveals moss genome structure and evolution.</title>
        <authorList>
            <person name="Lang D."/>
            <person name="Ullrich K.K."/>
            <person name="Murat F."/>
            <person name="Fuchs J."/>
            <person name="Jenkins J."/>
            <person name="Haas F.B."/>
            <person name="Piednoel M."/>
            <person name="Gundlach H."/>
            <person name="Van Bel M."/>
            <person name="Meyberg R."/>
            <person name="Vives C."/>
            <person name="Morata J."/>
            <person name="Symeonidi A."/>
            <person name="Hiss M."/>
            <person name="Muchero W."/>
            <person name="Kamisugi Y."/>
            <person name="Saleh O."/>
            <person name="Blanc G."/>
            <person name="Decker E.L."/>
            <person name="van Gessel N."/>
            <person name="Grimwood J."/>
            <person name="Hayes R.D."/>
            <person name="Graham S.W."/>
            <person name="Gunter L.E."/>
            <person name="McDaniel S.F."/>
            <person name="Hoernstein S.N.W."/>
            <person name="Larsson A."/>
            <person name="Li F.W."/>
            <person name="Perroud P.F."/>
            <person name="Phillips J."/>
            <person name="Ranjan P."/>
            <person name="Rokshar D.S."/>
            <person name="Rothfels C.J."/>
            <person name="Schneider L."/>
            <person name="Shu S."/>
            <person name="Stevenson D.W."/>
            <person name="Thummler F."/>
            <person name="Tillich M."/>
            <person name="Villarreal Aguilar J.C."/>
            <person name="Widiez T."/>
            <person name="Wong G.K."/>
            <person name="Wymore A."/>
            <person name="Zhang Y."/>
            <person name="Zimmer A.D."/>
            <person name="Quatrano R.S."/>
            <person name="Mayer K.F.X."/>
            <person name="Goodstein D."/>
            <person name="Casacuberta J.M."/>
            <person name="Vandepoele K."/>
            <person name="Reski R."/>
            <person name="Cuming A.C."/>
            <person name="Tuskan G.A."/>
            <person name="Maumus F."/>
            <person name="Salse J."/>
            <person name="Schmutz J."/>
            <person name="Rensing S.A."/>
        </authorList>
    </citation>
    <scope>NUCLEOTIDE SEQUENCE [LARGE SCALE GENOMIC DNA]</scope>
    <source>
        <strain evidence="2 3">cv. Gransden 2004</strain>
    </source>
</reference>
<gene>
    <name evidence="1" type="ORF">PHYPA_024717</name>
</gene>
<evidence type="ECO:0000313" key="2">
    <source>
        <dbReference type="EnsemblPlants" id="PAC:32948083.CDS.1"/>
    </source>
</evidence>